<proteinExistence type="predicted"/>
<dbReference type="NCBIfam" id="TIGR00756">
    <property type="entry name" value="PPR"/>
    <property type="match status" value="4"/>
</dbReference>
<keyword evidence="2" id="KW-0802">TPR repeat</keyword>
<dbReference type="OMA" id="FECHEIA"/>
<dbReference type="FunFam" id="1.25.40.10:FF:000158">
    <property type="entry name" value="pentatricopeptide repeat-containing protein At2g33680"/>
    <property type="match status" value="1"/>
</dbReference>
<evidence type="ECO:0000256" key="3">
    <source>
        <dbReference type="PROSITE-ProRule" id="PRU00708"/>
    </source>
</evidence>
<dbReference type="GO" id="GO:0009451">
    <property type="term" value="P:RNA modification"/>
    <property type="evidence" value="ECO:0007669"/>
    <property type="project" value="InterPro"/>
</dbReference>
<dbReference type="Pfam" id="PF01535">
    <property type="entry name" value="PPR"/>
    <property type="match status" value="10"/>
</dbReference>
<reference evidence="5 6" key="1">
    <citation type="submission" date="2015-02" db="EMBL/GenBank/DDBJ databases">
        <authorList>
            <person name="Chooi Y.-H."/>
        </authorList>
    </citation>
    <scope>NUCLEOTIDE SEQUENCE [LARGE SCALE GENOMIC DNA]</scope>
    <source>
        <strain evidence="5">E3</strain>
    </source>
</reference>
<dbReference type="Pfam" id="PF20431">
    <property type="entry name" value="E_motif"/>
    <property type="match status" value="1"/>
</dbReference>
<feature type="repeat" description="PPR" evidence="3">
    <location>
        <begin position="542"/>
        <end position="576"/>
    </location>
</feature>
<gene>
    <name evidence="5" type="ORF">PBRA_001847</name>
</gene>
<feature type="repeat" description="TPR" evidence="2">
    <location>
        <begin position="403"/>
        <end position="436"/>
    </location>
</feature>
<feature type="repeat" description="PPR" evidence="3">
    <location>
        <begin position="883"/>
        <end position="917"/>
    </location>
</feature>
<dbReference type="PROSITE" id="PS50005">
    <property type="entry name" value="TPR"/>
    <property type="match status" value="1"/>
</dbReference>
<dbReference type="InterPro" id="IPR046960">
    <property type="entry name" value="PPR_At4g14850-like_plant"/>
</dbReference>
<evidence type="ECO:0000256" key="2">
    <source>
        <dbReference type="PROSITE-ProRule" id="PRU00339"/>
    </source>
</evidence>
<accession>A0A0G4J1T7</accession>
<name>A0A0G4J1T7_PLABS</name>
<dbReference type="Gene3D" id="1.25.40.10">
    <property type="entry name" value="Tetratricopeptide repeat domain"/>
    <property type="match status" value="6"/>
</dbReference>
<dbReference type="OrthoDB" id="185373at2759"/>
<dbReference type="InterPro" id="IPR002885">
    <property type="entry name" value="PPR_rpt"/>
</dbReference>
<dbReference type="InterPro" id="IPR032867">
    <property type="entry name" value="DYW_dom"/>
</dbReference>
<feature type="domain" description="DYW" evidence="4">
    <location>
        <begin position="1119"/>
        <end position="1189"/>
    </location>
</feature>
<dbReference type="Pfam" id="PF14432">
    <property type="entry name" value="DYW_deaminase"/>
    <property type="match status" value="1"/>
</dbReference>
<dbReference type="Proteomes" id="UP000039324">
    <property type="component" value="Unassembled WGS sequence"/>
</dbReference>
<dbReference type="EMBL" id="CDSF01000112">
    <property type="protein sequence ID" value="CEP01241.1"/>
    <property type="molecule type" value="Genomic_DNA"/>
</dbReference>
<dbReference type="InterPro" id="IPR011990">
    <property type="entry name" value="TPR-like_helical_dom_sf"/>
</dbReference>
<keyword evidence="6" id="KW-1185">Reference proteome</keyword>
<evidence type="ECO:0000313" key="6">
    <source>
        <dbReference type="Proteomes" id="UP000039324"/>
    </source>
</evidence>
<dbReference type="PANTHER" id="PTHR47926">
    <property type="entry name" value="PENTATRICOPEPTIDE REPEAT-CONTAINING PROTEIN"/>
    <property type="match status" value="1"/>
</dbReference>
<feature type="repeat" description="PPR" evidence="3">
    <location>
        <begin position="402"/>
        <end position="436"/>
    </location>
</feature>
<sequence>MYRRVHAVNVVDHVRYRRGRRFGQAAPALPADRVVDGGAALTPSALDDFWQNPSIPVAVRLLSQEVDPGRGWAIFRHVLGSGLRPREPFFRRALQFCQRSLPSKAPHVVRTAAFTGVSVSTNDGLFCTFLGACKAGNPPLLDEALDVYQRLRGPRSHNVICSLASLCRLAKRPESALPLLTDVLDHFVQFSEMLMSILAASCAEAQSAQGADTAERLLELVRSKRVPPYQQHQLYANLFKALLSQARFDAAIDALSLLDTIGVPPSNHVYAVVFSALTKSSCIDQAVTVFRSMMERGVPVFAPDLTTLIAACGRSASFDALQALFKGCRGTPLLDDEFAVNALVAAFGHCNRPDEARRVLRAATTPNVSNFNALIAAYAKNGQHAKAIQAIDDLRTSRLPLTIEIYTNMLSVYAKADQLDEAMAVFREMVALNMNVDEPVLAILVTTCGRRADKQRVNMLAEYAERNVLLARKIVFTSFVAAYGQCCDLPSIKLLHRFAWTSGSSTRLLQDEFVVNAFISAYGHCQRPEEAHALFCTVKAPRVSTYNSMISAYSNNGMFSSAICVFEDLRQAGLECNIEVYNNVLSVYAKANLVPTALILLDELSARGLKIGSRVLACLVAGCNALGPLKTLHQYAEENALLSNDNVFPALVASYGQCRDLKTIQTLHESAISNGLVRYEFVVSAFIAAYGHCGRPVEAHDVLRSTPHQRASTFNALIAAYANNDMLDSAIATFEEVKAMPDLEVTLEIYNNVLSLFAKADRIPDAMNMFDEMAGRGIDVGPPVLCCLISACGRNAQTAFLRKLQQYVTEHALLHNRAVFNAFVTAYGRCSELSSIQDLHRLASENALLDDIGVANSLISSYGHCGHIDGAEHLFLSLKAAPILVTFNSMITTYGWHGMLPDALSTFERLKATGITPDAITLLSLLTACSHTGSLDDANAIAAEFEQVWRVPFDARHTNCMINLYGRAGNLDQAEHLALSSAQADQVTWTTVLSACRKHNDVVRAERVFSRIQSLPNASSHLAGAYVILSSIYASVRRHSDAERLREEMRVQGLAKKPQGETASLMLPDRTIHFSSDDTRNGPMTDPDLLETYRRLMRSLTASGHWLERAEDVDRPASIHVDKLVITYALMVLPPGGPIHVMSKNHRICFECHEIAKAVSVLYKREIFIRDTNRHHRFCNGRCSCNDYW</sequence>
<dbReference type="AlphaFoldDB" id="A0A0G4J1T7"/>
<dbReference type="SUPFAM" id="SSF48452">
    <property type="entry name" value="TPR-like"/>
    <property type="match status" value="1"/>
</dbReference>
<feature type="repeat" description="PPR" evidence="3">
    <location>
        <begin position="266"/>
        <end position="300"/>
    </location>
</feature>
<dbReference type="GO" id="GO:0008270">
    <property type="term" value="F:zinc ion binding"/>
    <property type="evidence" value="ECO:0007669"/>
    <property type="project" value="InterPro"/>
</dbReference>
<evidence type="ECO:0000259" key="4">
    <source>
        <dbReference type="Pfam" id="PF14432"/>
    </source>
</evidence>
<feature type="repeat" description="PPR" evidence="3">
    <location>
        <begin position="746"/>
        <end position="780"/>
    </location>
</feature>
<evidence type="ECO:0000256" key="1">
    <source>
        <dbReference type="ARBA" id="ARBA00022737"/>
    </source>
</evidence>
<keyword evidence="1" id="KW-0677">Repeat</keyword>
<dbReference type="GO" id="GO:0003723">
    <property type="term" value="F:RNA binding"/>
    <property type="evidence" value="ECO:0007669"/>
    <property type="project" value="InterPro"/>
</dbReference>
<evidence type="ECO:0000313" key="5">
    <source>
        <dbReference type="EMBL" id="CEP01241.1"/>
    </source>
</evidence>
<dbReference type="PROSITE" id="PS51375">
    <property type="entry name" value="PPR"/>
    <property type="match status" value="7"/>
</dbReference>
<dbReference type="GO" id="GO:0048731">
    <property type="term" value="P:system development"/>
    <property type="evidence" value="ECO:0007669"/>
    <property type="project" value="UniProtKB-ARBA"/>
</dbReference>
<feature type="repeat" description="PPR" evidence="3">
    <location>
        <begin position="367"/>
        <end position="401"/>
    </location>
</feature>
<dbReference type="InterPro" id="IPR046848">
    <property type="entry name" value="E_motif"/>
</dbReference>
<dbReference type="InterPro" id="IPR019734">
    <property type="entry name" value="TPR_rpt"/>
</dbReference>
<dbReference type="STRING" id="37360.A0A0G4J1T7"/>
<protein>
    <recommendedName>
        <fullName evidence="4">DYW domain-containing protein</fullName>
    </recommendedName>
</protein>
<organism evidence="5 6">
    <name type="scientific">Plasmodiophora brassicae</name>
    <name type="common">Clubroot disease agent</name>
    <dbReference type="NCBI Taxonomy" id="37360"/>
    <lineage>
        <taxon>Eukaryota</taxon>
        <taxon>Sar</taxon>
        <taxon>Rhizaria</taxon>
        <taxon>Endomyxa</taxon>
        <taxon>Phytomyxea</taxon>
        <taxon>Plasmodiophorida</taxon>
        <taxon>Plasmodiophoridae</taxon>
        <taxon>Plasmodiophora</taxon>
    </lineage>
</organism>
<dbReference type="Pfam" id="PF13041">
    <property type="entry name" value="PPR_2"/>
    <property type="match status" value="1"/>
</dbReference>
<feature type="repeat" description="PPR" evidence="3">
    <location>
        <begin position="577"/>
        <end position="611"/>
    </location>
</feature>